<dbReference type="InterPro" id="IPR017509">
    <property type="entry name" value="PrfH"/>
</dbReference>
<dbReference type="GO" id="GO:0003747">
    <property type="term" value="F:translation release factor activity"/>
    <property type="evidence" value="ECO:0007669"/>
    <property type="project" value="InterPro"/>
</dbReference>
<evidence type="ECO:0000313" key="4">
    <source>
        <dbReference type="Proteomes" id="UP000294919"/>
    </source>
</evidence>
<evidence type="ECO:0000313" key="3">
    <source>
        <dbReference type="EMBL" id="TCO69351.1"/>
    </source>
</evidence>
<accession>A0A4R2K7L7</accession>
<name>A0A4R2K7L7_9FIRM</name>
<dbReference type="Gene3D" id="3.30.160.20">
    <property type="match status" value="1"/>
</dbReference>
<proteinExistence type="inferred from homology"/>
<dbReference type="PANTHER" id="PTHR43804:SF9">
    <property type="entry name" value="PEPTIDE CHAIN RELEASE FACTOR HOMOLOG-RELATED"/>
    <property type="match status" value="1"/>
</dbReference>
<dbReference type="RefSeq" id="WP_132247607.1">
    <property type="nucleotide sequence ID" value="NZ_SLWV01000032.1"/>
</dbReference>
<protein>
    <submittedName>
        <fullName evidence="3">Peptide chain release factor</fullName>
    </submittedName>
</protein>
<organism evidence="3 4">
    <name type="scientific">Marinisporobacter balticus</name>
    <dbReference type="NCBI Taxonomy" id="2018667"/>
    <lineage>
        <taxon>Bacteria</taxon>
        <taxon>Bacillati</taxon>
        <taxon>Bacillota</taxon>
        <taxon>Clostridia</taxon>
        <taxon>Peptostreptococcales</taxon>
        <taxon>Thermotaleaceae</taxon>
        <taxon>Marinisporobacter</taxon>
    </lineage>
</organism>
<dbReference type="PANTHER" id="PTHR43804">
    <property type="entry name" value="LD18447P"/>
    <property type="match status" value="1"/>
</dbReference>
<reference evidence="3 4" key="1">
    <citation type="submission" date="2019-03" db="EMBL/GenBank/DDBJ databases">
        <title>Genomic Encyclopedia of Type Strains, Phase IV (KMG-IV): sequencing the most valuable type-strain genomes for metagenomic binning, comparative biology and taxonomic classification.</title>
        <authorList>
            <person name="Goeker M."/>
        </authorList>
    </citation>
    <scope>NUCLEOTIDE SEQUENCE [LARGE SCALE GENOMIC DNA]</scope>
    <source>
        <strain evidence="3 4">DSM 102940</strain>
    </source>
</reference>
<evidence type="ECO:0000259" key="2">
    <source>
        <dbReference type="Pfam" id="PF00472"/>
    </source>
</evidence>
<dbReference type="AlphaFoldDB" id="A0A4R2K7L7"/>
<dbReference type="Pfam" id="PF00472">
    <property type="entry name" value="RF-1"/>
    <property type="match status" value="1"/>
</dbReference>
<dbReference type="InterPro" id="IPR045853">
    <property type="entry name" value="Pep_chain_release_fac_I_sf"/>
</dbReference>
<comment type="caution">
    <text evidence="3">The sequence shown here is derived from an EMBL/GenBank/DDBJ whole genome shotgun (WGS) entry which is preliminary data.</text>
</comment>
<gene>
    <name evidence="3" type="ORF">EV214_13216</name>
</gene>
<keyword evidence="4" id="KW-1185">Reference proteome</keyword>
<comment type="similarity">
    <text evidence="1">Belongs to the prokaryotic/mitochondrial release factor family.</text>
</comment>
<evidence type="ECO:0000256" key="1">
    <source>
        <dbReference type="ARBA" id="ARBA00010835"/>
    </source>
</evidence>
<dbReference type="Proteomes" id="UP000294919">
    <property type="component" value="Unassembled WGS sequence"/>
</dbReference>
<dbReference type="InterPro" id="IPR000352">
    <property type="entry name" value="Pep_chain_release_fac_I"/>
</dbReference>
<sequence>MWVQISSGSGPEECSLGVGLFLKKVLKECKQKDLKIDMIGHIDGKYTDTYKSVLLRIEGQGVESYLKTIEGSILWICKSPYRPKHKRKNWFINVEAYKEQEKYSFDLKNVKIETMRSSGAGGQNVNKVETSVRITHLPTGITVRAQEERSQYRNKKLVLAMLEKILQSKNEIAKDDFKKGLWVQHQSLTRGNPVRTFVGEKFKIKE</sequence>
<dbReference type="Gene3D" id="3.30.70.1660">
    <property type="match status" value="1"/>
</dbReference>
<feature type="domain" description="Prokaryotic-type class I peptide chain release factors" evidence="2">
    <location>
        <begin position="103"/>
        <end position="173"/>
    </location>
</feature>
<dbReference type="InterPro" id="IPR050057">
    <property type="entry name" value="Prokaryotic/Mito_RF"/>
</dbReference>
<dbReference type="NCBIfam" id="TIGR03072">
    <property type="entry name" value="release_prfH"/>
    <property type="match status" value="1"/>
</dbReference>
<dbReference type="EMBL" id="SLWV01000032">
    <property type="protein sequence ID" value="TCO69351.1"/>
    <property type="molecule type" value="Genomic_DNA"/>
</dbReference>
<dbReference type="SUPFAM" id="SSF75620">
    <property type="entry name" value="Release factor"/>
    <property type="match status" value="1"/>
</dbReference>
<dbReference type="OrthoDB" id="9815709at2"/>